<dbReference type="SMART" id="SM00360">
    <property type="entry name" value="RRM"/>
    <property type="match status" value="1"/>
</dbReference>
<evidence type="ECO:0000256" key="3">
    <source>
        <dbReference type="PROSITE-ProRule" id="PRU00176"/>
    </source>
</evidence>
<organism evidence="5 6">
    <name type="scientific">Oncorhynchus mykiss</name>
    <name type="common">Rainbow trout</name>
    <name type="synonym">Salmo gairdneri</name>
    <dbReference type="NCBI Taxonomy" id="8022"/>
    <lineage>
        <taxon>Eukaryota</taxon>
        <taxon>Metazoa</taxon>
        <taxon>Chordata</taxon>
        <taxon>Craniata</taxon>
        <taxon>Vertebrata</taxon>
        <taxon>Euteleostomi</taxon>
        <taxon>Actinopterygii</taxon>
        <taxon>Neopterygii</taxon>
        <taxon>Teleostei</taxon>
        <taxon>Protacanthopterygii</taxon>
        <taxon>Salmoniformes</taxon>
        <taxon>Salmonidae</taxon>
        <taxon>Salmoninae</taxon>
        <taxon>Oncorhynchus</taxon>
    </lineage>
</organism>
<comment type="subcellular location">
    <subcellularLocation>
        <location evidence="1">Nucleus</location>
    </subcellularLocation>
</comment>
<evidence type="ECO:0000259" key="4">
    <source>
        <dbReference type="PROSITE" id="PS50102"/>
    </source>
</evidence>
<name>A0A8K9WKT6_ONCMY</name>
<proteinExistence type="predicted"/>
<dbReference type="GO" id="GO:0005654">
    <property type="term" value="C:nucleoplasm"/>
    <property type="evidence" value="ECO:0007669"/>
    <property type="project" value="TreeGrafter"/>
</dbReference>
<dbReference type="PANTHER" id="PTHR48033">
    <property type="entry name" value="RNA-BINDING (RRM/RBD/RNP MOTIFS) FAMILY PROTEIN"/>
    <property type="match status" value="1"/>
</dbReference>
<evidence type="ECO:0000256" key="1">
    <source>
        <dbReference type="ARBA" id="ARBA00004123"/>
    </source>
</evidence>
<keyword evidence="3" id="KW-0694">RNA-binding</keyword>
<dbReference type="GO" id="GO:0003723">
    <property type="term" value="F:RNA binding"/>
    <property type="evidence" value="ECO:0007669"/>
    <property type="project" value="UniProtKB-UniRule"/>
</dbReference>
<protein>
    <submittedName>
        <fullName evidence="5">Heterogeneous nuclear ribonucleoprotein D</fullName>
    </submittedName>
</protein>
<evidence type="ECO:0000313" key="6">
    <source>
        <dbReference type="Proteomes" id="UP000694395"/>
    </source>
</evidence>
<dbReference type="Ensembl" id="ENSOMYT00000157859.1">
    <property type="protein sequence ID" value="ENSOMYP00000107257.1"/>
    <property type="gene ID" value="ENSOMYG00000070998.1"/>
</dbReference>
<reference evidence="5" key="3">
    <citation type="submission" date="2025-09" db="UniProtKB">
        <authorList>
            <consortium name="Ensembl"/>
        </authorList>
    </citation>
    <scope>IDENTIFICATION</scope>
</reference>
<dbReference type="GO" id="GO:0010468">
    <property type="term" value="P:regulation of gene expression"/>
    <property type="evidence" value="ECO:0007669"/>
    <property type="project" value="TreeGrafter"/>
</dbReference>
<dbReference type="PROSITE" id="PS50102">
    <property type="entry name" value="RRM"/>
    <property type="match status" value="1"/>
</dbReference>
<feature type="domain" description="RRM" evidence="4">
    <location>
        <begin position="40"/>
        <end position="121"/>
    </location>
</feature>
<dbReference type="Gene3D" id="3.30.70.330">
    <property type="match status" value="1"/>
</dbReference>
<reference evidence="5" key="1">
    <citation type="submission" date="2020-07" db="EMBL/GenBank/DDBJ databases">
        <title>A long reads based de novo assembly of the rainbow trout Arlee double haploid line genome.</title>
        <authorList>
            <person name="Gao G."/>
            <person name="Palti Y."/>
        </authorList>
    </citation>
    <scope>NUCLEOTIDE SEQUENCE [LARGE SCALE GENOMIC DNA]</scope>
</reference>
<keyword evidence="2" id="KW-0539">Nucleus</keyword>
<dbReference type="GeneTree" id="ENSGT00940000158010"/>
<dbReference type="Proteomes" id="UP000694395">
    <property type="component" value="Chromosome 5"/>
</dbReference>
<keyword evidence="6" id="KW-1185">Reference proteome</keyword>
<dbReference type="InterPro" id="IPR035979">
    <property type="entry name" value="RBD_domain_sf"/>
</dbReference>
<dbReference type="AlphaFoldDB" id="A0A8K9WKT6"/>
<evidence type="ECO:0000313" key="5">
    <source>
        <dbReference type="Ensembl" id="ENSOMYP00000107257.1"/>
    </source>
</evidence>
<accession>A0A8K9WKT6</accession>
<dbReference type="GO" id="GO:0000785">
    <property type="term" value="C:chromatin"/>
    <property type="evidence" value="ECO:0007669"/>
    <property type="project" value="TreeGrafter"/>
</dbReference>
<dbReference type="InterPro" id="IPR000504">
    <property type="entry name" value="RRM_dom"/>
</dbReference>
<reference evidence="5" key="2">
    <citation type="submission" date="2025-08" db="UniProtKB">
        <authorList>
            <consortium name="Ensembl"/>
        </authorList>
    </citation>
    <scope>IDENTIFICATION</scope>
</reference>
<dbReference type="SUPFAM" id="SSF54928">
    <property type="entry name" value="RNA-binding domain, RBD"/>
    <property type="match status" value="1"/>
</dbReference>
<sequence length="204" mass="23769">MVCIVNLHTHLPHQTCHQGSFHSPQVQNKFKGKYNIIQKFNMFVSALSLNAGKCKDLKDYFKFGEVVDCTLKLDPMTGRSRGFDFVLFKAADSVDKVFLIVYVLNGKVIDHKKVKAMKNKEPNRKVFVGAKHSNLVEQWIILFLSRLCEQLESIELPIETKSNKRRGFLKKIVERKYNSIGFRKVLYSTSWLPLEVYLWMYFKA</sequence>
<dbReference type="Pfam" id="PF00076">
    <property type="entry name" value="RRM_1"/>
    <property type="match status" value="1"/>
</dbReference>
<dbReference type="PANTHER" id="PTHR48033:SF3">
    <property type="entry name" value="HETEROGENEOUS NUCLEAR RIBONUCLEOPROTEIN D0"/>
    <property type="match status" value="1"/>
</dbReference>
<dbReference type="InterPro" id="IPR012677">
    <property type="entry name" value="Nucleotide-bd_a/b_plait_sf"/>
</dbReference>
<evidence type="ECO:0000256" key="2">
    <source>
        <dbReference type="ARBA" id="ARBA00023242"/>
    </source>
</evidence>